<dbReference type="GO" id="GO:0005829">
    <property type="term" value="C:cytosol"/>
    <property type="evidence" value="ECO:0007669"/>
    <property type="project" value="TreeGrafter"/>
</dbReference>
<dbReference type="GeneID" id="92501006"/>
<dbReference type="Pfam" id="PF01255">
    <property type="entry name" value="Prenyltransf"/>
    <property type="match status" value="1"/>
</dbReference>
<feature type="binding site" evidence="2">
    <location>
        <position position="28"/>
    </location>
    <ligand>
        <name>Mg(2+)</name>
        <dbReference type="ChEBI" id="CHEBI:18420"/>
    </ligand>
</feature>
<dbReference type="InterPro" id="IPR001441">
    <property type="entry name" value="UPP_synth-like"/>
</dbReference>
<dbReference type="Proteomes" id="UP000259173">
    <property type="component" value="Unassembled WGS sequence"/>
</dbReference>
<dbReference type="NCBIfam" id="NF011408">
    <property type="entry name" value="PRK14834.1"/>
    <property type="match status" value="1"/>
</dbReference>
<dbReference type="NCBIfam" id="NF011405">
    <property type="entry name" value="PRK14830.1"/>
    <property type="match status" value="1"/>
</dbReference>
<feature type="binding site" evidence="2">
    <location>
        <position position="33"/>
    </location>
    <ligand>
        <name>substrate</name>
    </ligand>
</feature>
<feature type="binding site" evidence="2">
    <location>
        <begin position="202"/>
        <end position="204"/>
    </location>
    <ligand>
        <name>substrate</name>
    </ligand>
</feature>
<dbReference type="FunFam" id="3.40.1180.10:FF:000001">
    <property type="entry name" value="(2E,6E)-farnesyl-diphosphate-specific ditrans,polycis-undecaprenyl-diphosphate synthase"/>
    <property type="match status" value="1"/>
</dbReference>
<dbReference type="STRING" id="1280948.HY36_10790"/>
<feature type="binding site" evidence="2">
    <location>
        <position position="196"/>
    </location>
    <ligand>
        <name>substrate</name>
    </ligand>
</feature>
<keyword evidence="2" id="KW-0460">Magnesium</keyword>
<keyword evidence="6" id="KW-1185">Reference proteome</keyword>
<dbReference type="EMBL" id="DOGS01000184">
    <property type="protein sequence ID" value="HBQ49033.1"/>
    <property type="molecule type" value="Genomic_DNA"/>
</dbReference>
<reference evidence="7 8" key="2">
    <citation type="journal article" date="2018" name="Nat. Biotechnol.">
        <title>A standardized bacterial taxonomy based on genome phylogeny substantially revises the tree of life.</title>
        <authorList>
            <person name="Parks D.H."/>
            <person name="Chuvochina M."/>
            <person name="Waite D.W."/>
            <person name="Rinke C."/>
            <person name="Skarshewski A."/>
            <person name="Chaumeil P.A."/>
            <person name="Hugenholtz P."/>
        </authorList>
    </citation>
    <scope>NUCLEOTIDE SEQUENCE [LARGE SCALE GENOMIC DNA]</scope>
    <source>
        <strain evidence="4">UBA10378</strain>
        <strain evidence="3">UBA8557</strain>
    </source>
</reference>
<dbReference type="InterPro" id="IPR018520">
    <property type="entry name" value="UPP_synth-like_CS"/>
</dbReference>
<dbReference type="SUPFAM" id="SSF64005">
    <property type="entry name" value="Undecaprenyl diphosphate synthase"/>
    <property type="match status" value="1"/>
</dbReference>
<dbReference type="RefSeq" id="WP_035555060.1">
    <property type="nucleotide sequence ID" value="NZ_AWFH01000062.1"/>
</dbReference>
<accession>A0A059DXB0</accession>
<keyword evidence="2" id="KW-0479">Metal-binding</keyword>
<protein>
    <recommendedName>
        <fullName evidence="2">Isoprenyl transferase</fullName>
        <ecNumber evidence="2">2.5.1.-</ecNumber>
    </recommendedName>
</protein>
<dbReference type="GO" id="GO:0000287">
    <property type="term" value="F:magnesium ion binding"/>
    <property type="evidence" value="ECO:0007669"/>
    <property type="project" value="UniProtKB-UniRule"/>
</dbReference>
<evidence type="ECO:0000256" key="2">
    <source>
        <dbReference type="HAMAP-Rule" id="MF_01139"/>
    </source>
</evidence>
<feature type="binding site" evidence="2">
    <location>
        <position position="77"/>
    </location>
    <ligand>
        <name>substrate</name>
    </ligand>
</feature>
<dbReference type="AlphaFoldDB" id="A0A059DXB0"/>
<evidence type="ECO:0000256" key="1">
    <source>
        <dbReference type="ARBA" id="ARBA00022679"/>
    </source>
</evidence>
<evidence type="ECO:0000313" key="7">
    <source>
        <dbReference type="Proteomes" id="UP000259173"/>
    </source>
</evidence>
<feature type="binding site" evidence="2">
    <location>
        <begin position="29"/>
        <end position="32"/>
    </location>
    <ligand>
        <name>substrate</name>
    </ligand>
</feature>
<evidence type="ECO:0000313" key="4">
    <source>
        <dbReference type="EMBL" id="HBQ49033.1"/>
    </source>
</evidence>
<feature type="binding site" evidence="2">
    <location>
        <position position="79"/>
    </location>
    <ligand>
        <name>substrate</name>
    </ligand>
</feature>
<comment type="caution">
    <text evidence="5">The sequence shown here is derived from an EMBL/GenBank/DDBJ whole genome shotgun (WGS) entry which is preliminary data.</text>
</comment>
<feature type="binding site" evidence="2">
    <location>
        <position position="41"/>
    </location>
    <ligand>
        <name>substrate</name>
    </ligand>
</feature>
<feature type="active site" evidence="2">
    <location>
        <position position="28"/>
    </location>
</feature>
<gene>
    <name evidence="3" type="ORF">DCG65_13600</name>
    <name evidence="4" type="ORF">DD728_09125</name>
    <name evidence="5" type="ORF">HY36_10790</name>
</gene>
<dbReference type="CDD" id="cd00475">
    <property type="entry name" value="Cis_IPPS"/>
    <property type="match status" value="1"/>
</dbReference>
<dbReference type="EC" id="2.5.1.-" evidence="2"/>
<dbReference type="InterPro" id="IPR036424">
    <property type="entry name" value="UPP_synth-like_sf"/>
</dbReference>
<sequence length="253" mass="28464">MSNEDASVTSAIDTVRSDVPKHIAIIMDGNGRWAKARGLPRASGHERGVEALRRTVEGAADIGIRYLTVYSFSTENWRRPASEVNALFGLLKLFIQKDLSRLKREGVKIRVIGRREGLPKDISELVDKAEFETAENDTFFLNIAFNYGGREEIARAVKRLAADVGSGVHASSDVTEDLVASYLDTAGMPDPDLLIRTSGEYRLSNFLLWQAAYSELVFFDVLWPDFDQVWLMKAVEMFRERERRFGGVTPEDN</sequence>
<feature type="active site" description="Proton acceptor" evidence="2">
    <location>
        <position position="76"/>
    </location>
</feature>
<dbReference type="EMBL" id="DMBR01000409">
    <property type="protein sequence ID" value="HAE95585.1"/>
    <property type="molecule type" value="Genomic_DNA"/>
</dbReference>
<reference evidence="5 6" key="1">
    <citation type="journal article" date="2014" name="Antonie Van Leeuwenhoek">
        <title>Hyphomonas beringensis sp. nov. and Hyphomonas chukchiensis sp. nov., isolated from surface seawater of the Bering Sea and Chukchi Sea.</title>
        <authorList>
            <person name="Li C."/>
            <person name="Lai Q."/>
            <person name="Li G."/>
            <person name="Dong C."/>
            <person name="Wang J."/>
            <person name="Liao Y."/>
            <person name="Shao Z."/>
        </authorList>
    </citation>
    <scope>NUCLEOTIDE SEQUENCE [LARGE SCALE GENOMIC DNA]</scope>
    <source>
        <strain evidence="5 6">22II1-22F38</strain>
    </source>
</reference>
<feature type="binding site" evidence="2">
    <location>
        <position position="45"/>
    </location>
    <ligand>
        <name>substrate</name>
    </ligand>
</feature>
<evidence type="ECO:0000313" key="3">
    <source>
        <dbReference type="EMBL" id="HAE95585.1"/>
    </source>
</evidence>
<proteinExistence type="inferred from homology"/>
<feature type="binding site" evidence="2">
    <location>
        <position position="215"/>
    </location>
    <ligand>
        <name>Mg(2+)</name>
        <dbReference type="ChEBI" id="CHEBI:18420"/>
    </ligand>
</feature>
<evidence type="ECO:0000313" key="6">
    <source>
        <dbReference type="Proteomes" id="UP000024547"/>
    </source>
</evidence>
<dbReference type="HAMAP" id="MF_01139">
    <property type="entry name" value="ISPT"/>
    <property type="match status" value="1"/>
</dbReference>
<dbReference type="PATRIC" id="fig|1280948.3.peg.3281"/>
<dbReference type="OrthoDB" id="4191603at2"/>
<dbReference type="PROSITE" id="PS01066">
    <property type="entry name" value="UPP_SYNTHASE"/>
    <property type="match status" value="1"/>
</dbReference>
<dbReference type="eggNOG" id="COG0020">
    <property type="taxonomic scope" value="Bacteria"/>
</dbReference>
<dbReference type="Gene3D" id="3.40.1180.10">
    <property type="entry name" value="Decaprenyl diphosphate synthase-like"/>
    <property type="match status" value="1"/>
</dbReference>
<comment type="similarity">
    <text evidence="2">Belongs to the UPP synthase family.</text>
</comment>
<dbReference type="Proteomes" id="UP000024547">
    <property type="component" value="Unassembled WGS sequence"/>
</dbReference>
<dbReference type="GO" id="GO:0008834">
    <property type="term" value="F:ditrans,polycis-undecaprenyl-diphosphate synthase [(2E,6E)-farnesyl-diphosphate specific] activity"/>
    <property type="evidence" value="ECO:0007669"/>
    <property type="project" value="TreeGrafter"/>
</dbReference>
<evidence type="ECO:0000313" key="5">
    <source>
        <dbReference type="EMBL" id="KCZ57988.1"/>
    </source>
</evidence>
<dbReference type="GO" id="GO:0016094">
    <property type="term" value="P:polyprenol biosynthetic process"/>
    <property type="evidence" value="ECO:0007669"/>
    <property type="project" value="TreeGrafter"/>
</dbReference>
<name>A0A059DXB0_9PROT</name>
<organism evidence="5 6">
    <name type="scientific">Hyphomonas atlantica</name>
    <dbReference type="NCBI Taxonomy" id="1280948"/>
    <lineage>
        <taxon>Bacteria</taxon>
        <taxon>Pseudomonadati</taxon>
        <taxon>Pseudomonadota</taxon>
        <taxon>Alphaproteobacteria</taxon>
        <taxon>Hyphomonadales</taxon>
        <taxon>Hyphomonadaceae</taxon>
        <taxon>Hyphomonas</taxon>
    </lineage>
</organism>
<comment type="function">
    <text evidence="2">Catalyzes the condensation of isopentenyl diphosphate (IPP) with allylic pyrophosphates generating different type of terpenoids.</text>
</comment>
<evidence type="ECO:0000313" key="8">
    <source>
        <dbReference type="Proteomes" id="UP000263957"/>
    </source>
</evidence>
<comment type="cofactor">
    <cofactor evidence="2">
        <name>Mg(2+)</name>
        <dbReference type="ChEBI" id="CHEBI:18420"/>
    </cofactor>
    <text evidence="2">Binds 2 magnesium ions per subunit.</text>
</comment>
<keyword evidence="1 2" id="KW-0808">Transferase</keyword>
<dbReference type="NCBIfam" id="TIGR00055">
    <property type="entry name" value="uppS"/>
    <property type="match status" value="1"/>
</dbReference>
<comment type="subunit">
    <text evidence="2">Homodimer.</text>
</comment>
<dbReference type="Proteomes" id="UP000263957">
    <property type="component" value="Unassembled WGS sequence"/>
</dbReference>
<dbReference type="PANTHER" id="PTHR10291:SF0">
    <property type="entry name" value="DEHYDRODOLICHYL DIPHOSPHATE SYNTHASE 2"/>
    <property type="match status" value="1"/>
</dbReference>
<feature type="binding site" evidence="2">
    <location>
        <begin position="73"/>
        <end position="75"/>
    </location>
    <ligand>
        <name>substrate</name>
    </ligand>
</feature>
<dbReference type="PANTHER" id="PTHR10291">
    <property type="entry name" value="DEHYDRODOLICHYL DIPHOSPHATE SYNTHASE FAMILY MEMBER"/>
    <property type="match status" value="1"/>
</dbReference>
<dbReference type="EMBL" id="AWFH01000062">
    <property type="protein sequence ID" value="KCZ57988.1"/>
    <property type="molecule type" value="Genomic_DNA"/>
</dbReference>